<evidence type="ECO:0000313" key="1">
    <source>
        <dbReference type="EMBL" id="CRY97188.1"/>
    </source>
</evidence>
<name>A0A0H5Q5M4_9ZZZZ</name>
<dbReference type="EMBL" id="LN853959">
    <property type="protein sequence ID" value="CRY97188.1"/>
    <property type="molecule type" value="Genomic_DNA"/>
</dbReference>
<accession>A0A0H5Q5M4</accession>
<proteinExistence type="predicted"/>
<protein>
    <submittedName>
        <fullName evidence="1">Uncharacterized protein</fullName>
    </submittedName>
</protein>
<sequence>MPALPDVPKVLKVDFKFTYGSDTDVLTRQYWEYTGTAPTSTELATFGTAVGAGWDSNCASLTTTACSLEEMDVTDLSSPTAAQGVGPAVFPGTRSGAGLAADDCLVSGYEIARRFRGGHARGYWPFGVSTDRDSPQNWGAAFLTDAAAGIVGMNSDTEAAGWSGAGTLTQVSVSYYEGFTVVTSPTTHRARNVPTVRATPVVDPVTAILARVRIGTQRRRNGKG</sequence>
<dbReference type="AlphaFoldDB" id="A0A0H5Q5M4"/>
<organism evidence="1">
    <name type="scientific">uncultured prokaryote</name>
    <dbReference type="NCBI Taxonomy" id="198431"/>
    <lineage>
        <taxon>unclassified sequences</taxon>
        <taxon>environmental samples</taxon>
    </lineage>
</organism>
<reference evidence="1" key="1">
    <citation type="submission" date="2015-06" db="EMBL/GenBank/DDBJ databases">
        <authorList>
            <person name="Joergensen T."/>
        </authorList>
    </citation>
    <scope>NUCLEOTIDE SEQUENCE</scope>
    <source>
        <strain evidence="1">RGFK1410</strain>
    </source>
</reference>
<reference evidence="1" key="2">
    <citation type="submission" date="2015-07" db="EMBL/GenBank/DDBJ databases">
        <title>Plasmids, circular viruses and viroids from rat gut.</title>
        <authorList>
            <person name="Jorgensen T.J."/>
            <person name="Hansen M.A."/>
            <person name="Xu Z."/>
            <person name="Tabak M.A."/>
            <person name="Sorensen S.J."/>
            <person name="Hansen L.H."/>
        </authorList>
    </citation>
    <scope>NUCLEOTIDE SEQUENCE</scope>
    <source>
        <strain evidence="1">RGFK1410</strain>
    </source>
</reference>